<accession>A0A6J4RET5</accession>
<dbReference type="AlphaFoldDB" id="A0A6J4RET5"/>
<gene>
    <name evidence="2" type="ORF">AVDCRST_MAG38-483</name>
</gene>
<feature type="compositionally biased region" description="Basic residues" evidence="1">
    <location>
        <begin position="26"/>
        <end position="44"/>
    </location>
</feature>
<sequence>ARARRGVARGQPRRPRAASRPALRGPHLRAARAAHRALRPRGRARAAVLPDQPRGRVRRAAAQGRRLRRRRHPQSRRVDALLVGDPRRARGGGPPGRRGPSLRCRQAREVAPRVGAGGPVRGAGGGPRSRRLPRRPGDPAGRVAAM</sequence>
<keyword evidence="2" id="KW-0456">Lyase</keyword>
<evidence type="ECO:0000256" key="1">
    <source>
        <dbReference type="SAM" id="MobiDB-lite"/>
    </source>
</evidence>
<dbReference type="GO" id="GO:0003855">
    <property type="term" value="F:3-dehydroquinate dehydratase activity"/>
    <property type="evidence" value="ECO:0007669"/>
    <property type="project" value="UniProtKB-EC"/>
</dbReference>
<organism evidence="2">
    <name type="scientific">uncultured Solirubrobacteraceae bacterium</name>
    <dbReference type="NCBI Taxonomy" id="1162706"/>
    <lineage>
        <taxon>Bacteria</taxon>
        <taxon>Bacillati</taxon>
        <taxon>Actinomycetota</taxon>
        <taxon>Thermoleophilia</taxon>
        <taxon>Solirubrobacterales</taxon>
        <taxon>Solirubrobacteraceae</taxon>
        <taxon>environmental samples</taxon>
    </lineage>
</organism>
<evidence type="ECO:0000313" key="2">
    <source>
        <dbReference type="EMBL" id="CAA9463914.1"/>
    </source>
</evidence>
<feature type="compositionally biased region" description="Basic residues" evidence="1">
    <location>
        <begin position="55"/>
        <end position="75"/>
    </location>
</feature>
<protein>
    <submittedName>
        <fullName evidence="2">3-dehydroquinate dehydratase II</fullName>
        <ecNumber evidence="2">4.2.1.10</ecNumber>
    </submittedName>
</protein>
<feature type="compositionally biased region" description="Gly residues" evidence="1">
    <location>
        <begin position="115"/>
        <end position="127"/>
    </location>
</feature>
<reference evidence="2" key="1">
    <citation type="submission" date="2020-02" db="EMBL/GenBank/DDBJ databases">
        <authorList>
            <person name="Meier V. D."/>
        </authorList>
    </citation>
    <scope>NUCLEOTIDE SEQUENCE</scope>
    <source>
        <strain evidence="2">AVDCRST_MAG38</strain>
    </source>
</reference>
<feature type="non-terminal residue" evidence="2">
    <location>
        <position position="1"/>
    </location>
</feature>
<dbReference type="EMBL" id="CADCVJ010000029">
    <property type="protein sequence ID" value="CAA9463914.1"/>
    <property type="molecule type" value="Genomic_DNA"/>
</dbReference>
<feature type="non-terminal residue" evidence="2">
    <location>
        <position position="146"/>
    </location>
</feature>
<feature type="compositionally biased region" description="Basic residues" evidence="1">
    <location>
        <begin position="1"/>
        <end position="17"/>
    </location>
</feature>
<feature type="region of interest" description="Disordered" evidence="1">
    <location>
        <begin position="1"/>
        <end position="146"/>
    </location>
</feature>
<proteinExistence type="predicted"/>
<dbReference type="EC" id="4.2.1.10" evidence="2"/>
<name>A0A6J4RET5_9ACTN</name>